<dbReference type="EMBL" id="AFRT01000299">
    <property type="protein sequence ID" value="ELU44495.1"/>
    <property type="molecule type" value="Genomic_DNA"/>
</dbReference>
<protein>
    <submittedName>
        <fullName evidence="2">Uncharacterized protein</fullName>
    </submittedName>
</protein>
<evidence type="ECO:0000313" key="3">
    <source>
        <dbReference type="Proteomes" id="UP000011668"/>
    </source>
</evidence>
<name>L8X2P2_THACA</name>
<proteinExistence type="predicted"/>
<dbReference type="AlphaFoldDB" id="L8X2P2"/>
<sequence length="239" mass="28117">MQVGYKFTVTMLYPWLQKVHPILWQYSRAIIPCRSGYPLAHPSFRVYASLGQPHPLDQRKVGRELDISIFLLWHVRTWVRFHRCRNQYYTYCTKLIAECRTFTCRKRRNQGSESSQNFMILGCLSGSYCQGYRQHIERAQQFDREASCKPLVGFGDAMLLKWNVNHGVINTLRFTHGRPPLRRREPSNQLQCARPPRSGFSMKPLRRPVSRLRSEKYDEKGYYMLRKTNVPLGLLGGRS</sequence>
<feature type="region of interest" description="Disordered" evidence="1">
    <location>
        <begin position="179"/>
        <end position="199"/>
    </location>
</feature>
<evidence type="ECO:0000313" key="2">
    <source>
        <dbReference type="EMBL" id="ELU44495.1"/>
    </source>
</evidence>
<keyword evidence="3" id="KW-1185">Reference proteome</keyword>
<reference evidence="2 3" key="1">
    <citation type="journal article" date="2013" name="Nat. Commun.">
        <title>The evolution and pathogenic mechanisms of the rice sheath blight pathogen.</title>
        <authorList>
            <person name="Zheng A."/>
            <person name="Lin R."/>
            <person name="Xu L."/>
            <person name="Qin P."/>
            <person name="Tang C."/>
            <person name="Ai P."/>
            <person name="Zhang D."/>
            <person name="Liu Y."/>
            <person name="Sun Z."/>
            <person name="Feng H."/>
            <person name="Wang Y."/>
            <person name="Chen Y."/>
            <person name="Liang X."/>
            <person name="Fu R."/>
            <person name="Li Q."/>
            <person name="Zhang J."/>
            <person name="Yu X."/>
            <person name="Xie Z."/>
            <person name="Ding L."/>
            <person name="Guan P."/>
            <person name="Tang J."/>
            <person name="Liang Y."/>
            <person name="Wang S."/>
            <person name="Deng Q."/>
            <person name="Li S."/>
            <person name="Zhu J."/>
            <person name="Wang L."/>
            <person name="Liu H."/>
            <person name="Li P."/>
        </authorList>
    </citation>
    <scope>NUCLEOTIDE SEQUENCE [LARGE SCALE GENOMIC DNA]</scope>
    <source>
        <strain evidence="3">AG-1 IA</strain>
    </source>
</reference>
<evidence type="ECO:0000256" key="1">
    <source>
        <dbReference type="SAM" id="MobiDB-lite"/>
    </source>
</evidence>
<dbReference type="HOGENOM" id="CLU_1161820_0_0_1"/>
<comment type="caution">
    <text evidence="2">The sequence shown here is derived from an EMBL/GenBank/DDBJ whole genome shotgun (WGS) entry which is preliminary data.</text>
</comment>
<dbReference type="Proteomes" id="UP000011668">
    <property type="component" value="Unassembled WGS sequence"/>
</dbReference>
<organism evidence="2 3">
    <name type="scientific">Thanatephorus cucumeris (strain AG1-IA)</name>
    <name type="common">Rice sheath blight fungus</name>
    <name type="synonym">Rhizoctonia solani</name>
    <dbReference type="NCBI Taxonomy" id="983506"/>
    <lineage>
        <taxon>Eukaryota</taxon>
        <taxon>Fungi</taxon>
        <taxon>Dikarya</taxon>
        <taxon>Basidiomycota</taxon>
        <taxon>Agaricomycotina</taxon>
        <taxon>Agaricomycetes</taxon>
        <taxon>Cantharellales</taxon>
        <taxon>Ceratobasidiaceae</taxon>
        <taxon>Rhizoctonia</taxon>
        <taxon>Rhizoctonia solani AG-1</taxon>
    </lineage>
</organism>
<gene>
    <name evidence="2" type="ORF">AG1IA_01457</name>
</gene>
<accession>L8X2P2</accession>